<name>A0ABT7PHM0_9BACT</name>
<organism evidence="2 3">
    <name type="scientific">Roseiconus lacunae</name>
    <dbReference type="NCBI Taxonomy" id="2605694"/>
    <lineage>
        <taxon>Bacteria</taxon>
        <taxon>Pseudomonadati</taxon>
        <taxon>Planctomycetota</taxon>
        <taxon>Planctomycetia</taxon>
        <taxon>Pirellulales</taxon>
        <taxon>Pirellulaceae</taxon>
        <taxon>Roseiconus</taxon>
    </lineage>
</organism>
<reference evidence="2 3" key="1">
    <citation type="submission" date="2023-06" db="EMBL/GenBank/DDBJ databases">
        <title>Roseiconus lacunae JC819 isolated from Gulf of Mannar region, Tamil Nadu.</title>
        <authorList>
            <person name="Pk S."/>
            <person name="Ch S."/>
            <person name="Ch V.R."/>
        </authorList>
    </citation>
    <scope>NUCLEOTIDE SEQUENCE [LARGE SCALE GENOMIC DNA]</scope>
    <source>
        <strain evidence="2 3">JC819</strain>
    </source>
</reference>
<feature type="compositionally biased region" description="Polar residues" evidence="1">
    <location>
        <begin position="176"/>
        <end position="187"/>
    </location>
</feature>
<proteinExistence type="predicted"/>
<feature type="compositionally biased region" description="Polar residues" evidence="1">
    <location>
        <begin position="148"/>
        <end position="167"/>
    </location>
</feature>
<dbReference type="EMBL" id="JASZZN010000007">
    <property type="protein sequence ID" value="MDM4015990.1"/>
    <property type="molecule type" value="Genomic_DNA"/>
</dbReference>
<keyword evidence="3" id="KW-1185">Reference proteome</keyword>
<feature type="region of interest" description="Disordered" evidence="1">
    <location>
        <begin position="134"/>
        <end position="199"/>
    </location>
</feature>
<dbReference type="Pfam" id="PF13730">
    <property type="entry name" value="HTH_36"/>
    <property type="match status" value="1"/>
</dbReference>
<dbReference type="InterPro" id="IPR036388">
    <property type="entry name" value="WH-like_DNA-bd_sf"/>
</dbReference>
<dbReference type="Gene3D" id="1.10.10.10">
    <property type="entry name" value="Winged helix-like DNA-binding domain superfamily/Winged helix DNA-binding domain"/>
    <property type="match status" value="1"/>
</dbReference>
<evidence type="ECO:0000256" key="1">
    <source>
        <dbReference type="SAM" id="MobiDB-lite"/>
    </source>
</evidence>
<dbReference type="Proteomes" id="UP001239462">
    <property type="component" value="Unassembled WGS sequence"/>
</dbReference>
<comment type="caution">
    <text evidence="2">The sequence shown here is derived from an EMBL/GenBank/DDBJ whole genome shotgun (WGS) entry which is preliminary data.</text>
</comment>
<protein>
    <submittedName>
        <fullName evidence="2">Helix-turn-helix domain-containing protein</fullName>
    </submittedName>
</protein>
<accession>A0ABT7PHM0</accession>
<sequence length="344" mass="38392">MEGSSEQLQIDFDRFERDAMIEHADIPDGVANDGAPVKADKIKSLLLKLNSHLGKNGECWPSQELLACKMSVSTKTVRRAAEAAQNLSLLICQLKNRPGKRTVINHYRIVWSELLLLDKARARAFRESIAGIRSKPAADQSDNRPDQSDTVTDQSDNVTFQSDNVTDQSDKLSPEPLTNKSPNQKENQPLRRAARTRAHRRTLPAGYDVVVVALKGLGVRAWQSAIDAAVDRQLSPEQLLAFCDEYRRLLSRDSRTSPAYLYRWITGQSDPPSQSSPVTDTAAATIPRVSMTTDRTAMECERARIVQHGRRIGAAPDQIRQRIRDVLRARGFDPESIPADVMEV</sequence>
<dbReference type="RefSeq" id="WP_289163597.1">
    <property type="nucleotide sequence ID" value="NZ_JASZZN010000007.1"/>
</dbReference>
<evidence type="ECO:0000313" key="2">
    <source>
        <dbReference type="EMBL" id="MDM4015990.1"/>
    </source>
</evidence>
<evidence type="ECO:0000313" key="3">
    <source>
        <dbReference type="Proteomes" id="UP001239462"/>
    </source>
</evidence>
<gene>
    <name evidence="2" type="ORF">QTN89_11145</name>
</gene>